<proteinExistence type="predicted"/>
<dbReference type="InterPro" id="IPR034660">
    <property type="entry name" value="DinB/YfiT-like"/>
</dbReference>
<dbReference type="SUPFAM" id="SSF109854">
    <property type="entry name" value="DinB/YfiT-like putative metalloenzymes"/>
    <property type="match status" value="1"/>
</dbReference>
<sequence>MDSATSNLDGPVDRAGIAAELERARADLHALLATASPAQLRAGSEGTRWTNEQLLFHMVFGFLVVRRLVPLVRFVSLLPEPVGRGFAHLLNAGQRPFHLINYLGSCGATLVFNHRRMGGLCDRTIAALTLRLHTEHERTLARGMPFLTSWDPYFSDVMTLAEVYAYPVQHYDHHRGQLTLPIQGVRWTPGRVRRAPGHP</sequence>
<name>A0A2Y9BXD7_9MICO</name>
<evidence type="ECO:0000259" key="1">
    <source>
        <dbReference type="Pfam" id="PF12867"/>
    </source>
</evidence>
<dbReference type="Proteomes" id="UP000250222">
    <property type="component" value="Unassembled WGS sequence"/>
</dbReference>
<dbReference type="AlphaFoldDB" id="A0A2Y9BXD7"/>
<protein>
    <submittedName>
        <fullName evidence="2">DinB superfamily protein</fullName>
    </submittedName>
</protein>
<dbReference type="RefSeq" id="WP_110852127.1">
    <property type="nucleotide sequence ID" value="NZ_QKLZ01000004.1"/>
</dbReference>
<keyword evidence="3" id="KW-1185">Reference proteome</keyword>
<evidence type="ECO:0000313" key="2">
    <source>
        <dbReference type="EMBL" id="SSA40662.1"/>
    </source>
</evidence>
<dbReference type="Pfam" id="PF12867">
    <property type="entry name" value="DinB_2"/>
    <property type="match status" value="1"/>
</dbReference>
<reference evidence="2 3" key="1">
    <citation type="submission" date="2016-10" db="EMBL/GenBank/DDBJ databases">
        <authorList>
            <person name="Cai Z."/>
        </authorList>
    </citation>
    <scope>NUCLEOTIDE SEQUENCE [LARGE SCALE GENOMIC DNA]</scope>
    <source>
        <strain evidence="2 3">CGMCC 1.10826</strain>
    </source>
</reference>
<gene>
    <name evidence="2" type="ORF">SAMN05216184_104224</name>
</gene>
<organism evidence="2 3">
    <name type="scientific">Georgenia satyanarayanai</name>
    <dbReference type="NCBI Taxonomy" id="860221"/>
    <lineage>
        <taxon>Bacteria</taxon>
        <taxon>Bacillati</taxon>
        <taxon>Actinomycetota</taxon>
        <taxon>Actinomycetes</taxon>
        <taxon>Micrococcales</taxon>
        <taxon>Bogoriellaceae</taxon>
        <taxon>Georgenia</taxon>
    </lineage>
</organism>
<dbReference type="EMBL" id="UETB01000004">
    <property type="protein sequence ID" value="SSA40662.1"/>
    <property type="molecule type" value="Genomic_DNA"/>
</dbReference>
<dbReference type="InterPro" id="IPR024775">
    <property type="entry name" value="DinB-like"/>
</dbReference>
<dbReference type="OrthoDB" id="4196751at2"/>
<evidence type="ECO:0000313" key="3">
    <source>
        <dbReference type="Proteomes" id="UP000250222"/>
    </source>
</evidence>
<feature type="domain" description="DinB-like" evidence="1">
    <location>
        <begin position="20"/>
        <end position="178"/>
    </location>
</feature>
<accession>A0A2Y9BXD7</accession>